<evidence type="ECO:0000256" key="1">
    <source>
        <dbReference type="ARBA" id="ARBA00004141"/>
    </source>
</evidence>
<accession>A0AAF3FRB9</accession>
<name>A0AAF3FRB9_9BILA</name>
<dbReference type="PANTHER" id="PTHR47518:SF7">
    <property type="entry name" value="G_PROTEIN_RECEP_F1_2 DOMAIN-CONTAINING PROTEIN"/>
    <property type="match status" value="1"/>
</dbReference>
<dbReference type="WBParaSite" id="MBELARI_LOCUS9788">
    <property type="protein sequence ID" value="MBELARI_LOCUS9788"/>
    <property type="gene ID" value="MBELARI_LOCUS9788"/>
</dbReference>
<evidence type="ECO:0000313" key="8">
    <source>
        <dbReference type="WBParaSite" id="MBELARI_LOCUS9788"/>
    </source>
</evidence>
<feature type="transmembrane region" description="Helical" evidence="6">
    <location>
        <begin position="166"/>
        <end position="192"/>
    </location>
</feature>
<protein>
    <submittedName>
        <fullName evidence="8">Gustatory receptor</fullName>
    </submittedName>
</protein>
<comment type="similarity">
    <text evidence="2">Belongs to the nematode receptor-like protein sre family.</text>
</comment>
<dbReference type="GO" id="GO:0016020">
    <property type="term" value="C:membrane"/>
    <property type="evidence" value="ECO:0007669"/>
    <property type="project" value="UniProtKB-SubCell"/>
</dbReference>
<evidence type="ECO:0000256" key="4">
    <source>
        <dbReference type="ARBA" id="ARBA00022989"/>
    </source>
</evidence>
<organism evidence="7 8">
    <name type="scientific">Mesorhabditis belari</name>
    <dbReference type="NCBI Taxonomy" id="2138241"/>
    <lineage>
        <taxon>Eukaryota</taxon>
        <taxon>Metazoa</taxon>
        <taxon>Ecdysozoa</taxon>
        <taxon>Nematoda</taxon>
        <taxon>Chromadorea</taxon>
        <taxon>Rhabditida</taxon>
        <taxon>Rhabditina</taxon>
        <taxon>Rhabditomorpha</taxon>
        <taxon>Rhabditoidea</taxon>
        <taxon>Rhabditidae</taxon>
        <taxon>Mesorhabditinae</taxon>
        <taxon>Mesorhabditis</taxon>
    </lineage>
</organism>
<dbReference type="Proteomes" id="UP000887575">
    <property type="component" value="Unassembled WGS sequence"/>
</dbReference>
<dbReference type="Pfam" id="PF03125">
    <property type="entry name" value="Sre"/>
    <property type="match status" value="1"/>
</dbReference>
<keyword evidence="7" id="KW-1185">Reference proteome</keyword>
<evidence type="ECO:0000256" key="5">
    <source>
        <dbReference type="ARBA" id="ARBA00023136"/>
    </source>
</evidence>
<dbReference type="InterPro" id="IPR052854">
    <property type="entry name" value="Serpentine_rcpt_epsilon"/>
</dbReference>
<keyword evidence="5 6" id="KW-0472">Membrane</keyword>
<feature type="transmembrane region" description="Helical" evidence="6">
    <location>
        <begin position="103"/>
        <end position="122"/>
    </location>
</feature>
<feature type="transmembrane region" description="Helical" evidence="6">
    <location>
        <begin position="134"/>
        <end position="154"/>
    </location>
</feature>
<evidence type="ECO:0000256" key="3">
    <source>
        <dbReference type="ARBA" id="ARBA00022692"/>
    </source>
</evidence>
<evidence type="ECO:0000256" key="2">
    <source>
        <dbReference type="ARBA" id="ARBA00006803"/>
    </source>
</evidence>
<evidence type="ECO:0000313" key="7">
    <source>
        <dbReference type="Proteomes" id="UP000887575"/>
    </source>
</evidence>
<sequence length="345" mass="39590">MSLSTNETTNATTSISSLCITTQTISDFEGFIGGLIVHLPYYFLFYSIIVQWKAFHPFFGLTFGAFLLSYIVIGILIQLVLLFKYLALSDGALFLFITDATDFMYYFILPINLICALERLFATIFYRKYEKMRPYTAVLIAWLLAIGFGTLLIANENNSNGFMSRFVQFAMYAGSMISALICIGVILTNIYMTKRLSGGKGKHPLTARYQLAENIKAVRIILPFIFIDNLITFLELSWTVLYQTSATYNADLCQKDPNTYIWLFLALIFIRHLMVVSIPPIIFFNSKTLRKPVIKLYYRWLSPTKGRIYSSDSIKRRKEFRNVIGEKVIFAQSQDLYFAQLAASW</sequence>
<keyword evidence="3 6" id="KW-0812">Transmembrane</keyword>
<feature type="transmembrane region" description="Helical" evidence="6">
    <location>
        <begin position="220"/>
        <end position="241"/>
    </location>
</feature>
<dbReference type="InterPro" id="IPR004151">
    <property type="entry name" value="7TM_GPCR_serpentine_rcpt_Sre"/>
</dbReference>
<dbReference type="GO" id="GO:0007606">
    <property type="term" value="P:sensory perception of chemical stimulus"/>
    <property type="evidence" value="ECO:0007669"/>
    <property type="project" value="InterPro"/>
</dbReference>
<evidence type="ECO:0000256" key="6">
    <source>
        <dbReference type="SAM" id="Phobius"/>
    </source>
</evidence>
<feature type="transmembrane region" description="Helical" evidence="6">
    <location>
        <begin position="261"/>
        <end position="284"/>
    </location>
</feature>
<reference evidence="8" key="1">
    <citation type="submission" date="2024-02" db="UniProtKB">
        <authorList>
            <consortium name="WormBaseParasite"/>
        </authorList>
    </citation>
    <scope>IDENTIFICATION</scope>
</reference>
<feature type="transmembrane region" description="Helical" evidence="6">
    <location>
        <begin position="61"/>
        <end position="83"/>
    </location>
</feature>
<comment type="subcellular location">
    <subcellularLocation>
        <location evidence="1">Membrane</location>
        <topology evidence="1">Multi-pass membrane protein</topology>
    </subcellularLocation>
</comment>
<keyword evidence="4 6" id="KW-1133">Transmembrane helix</keyword>
<feature type="transmembrane region" description="Helical" evidence="6">
    <location>
        <begin position="31"/>
        <end position="49"/>
    </location>
</feature>
<proteinExistence type="inferred from homology"/>
<dbReference type="PANTHER" id="PTHR47518">
    <property type="entry name" value="SERPENTINE RECEPTOR CLASS EPSILON-13-RELATED"/>
    <property type="match status" value="1"/>
</dbReference>
<dbReference type="AlphaFoldDB" id="A0AAF3FRB9"/>